<dbReference type="InterPro" id="IPR025887">
    <property type="entry name" value="Glyco_hydro_31_N_dom"/>
</dbReference>
<dbReference type="SUPFAM" id="SSF51011">
    <property type="entry name" value="Glycosyl hydrolase domain"/>
    <property type="match status" value="1"/>
</dbReference>
<dbReference type="EMBL" id="JBHTJV010000005">
    <property type="protein sequence ID" value="MFD0916332.1"/>
    <property type="molecule type" value="Genomic_DNA"/>
</dbReference>
<feature type="domain" description="Glycoside hydrolase family 31 TIM barrel" evidence="3">
    <location>
        <begin position="256"/>
        <end position="585"/>
    </location>
</feature>
<feature type="domain" description="Glycoside hydrolase family 31 N-terminal" evidence="4">
    <location>
        <begin position="27"/>
        <end position="209"/>
    </location>
</feature>
<proteinExistence type="inferred from homology"/>
<evidence type="ECO:0000256" key="1">
    <source>
        <dbReference type="ARBA" id="ARBA00007806"/>
    </source>
</evidence>
<organism evidence="6 7">
    <name type="scientific">Pseudahrensia aquimaris</name>
    <dbReference type="NCBI Taxonomy" id="744461"/>
    <lineage>
        <taxon>Bacteria</taxon>
        <taxon>Pseudomonadati</taxon>
        <taxon>Pseudomonadota</taxon>
        <taxon>Alphaproteobacteria</taxon>
        <taxon>Hyphomicrobiales</taxon>
        <taxon>Ahrensiaceae</taxon>
        <taxon>Pseudahrensia</taxon>
    </lineage>
</organism>
<evidence type="ECO:0000313" key="6">
    <source>
        <dbReference type="EMBL" id="MFD0916332.1"/>
    </source>
</evidence>
<evidence type="ECO:0000256" key="2">
    <source>
        <dbReference type="RuleBase" id="RU361185"/>
    </source>
</evidence>
<evidence type="ECO:0000259" key="4">
    <source>
        <dbReference type="Pfam" id="PF13802"/>
    </source>
</evidence>
<evidence type="ECO:0000259" key="5">
    <source>
        <dbReference type="Pfam" id="PF21365"/>
    </source>
</evidence>
<dbReference type="PANTHER" id="PTHR22762:SF165">
    <property type="entry name" value="PUTATIVE (AFU_ORTHOLOGUE AFUA_1G06560)-RELATED"/>
    <property type="match status" value="1"/>
</dbReference>
<comment type="caution">
    <text evidence="6">The sequence shown here is derived from an EMBL/GenBank/DDBJ whole genome shotgun (WGS) entry which is preliminary data.</text>
</comment>
<dbReference type="InterPro" id="IPR013780">
    <property type="entry name" value="Glyco_hydro_b"/>
</dbReference>
<accession>A0ABW3FJK7</accession>
<keyword evidence="2" id="KW-0378">Hydrolase</keyword>
<evidence type="ECO:0000259" key="3">
    <source>
        <dbReference type="Pfam" id="PF01055"/>
    </source>
</evidence>
<comment type="similarity">
    <text evidence="1 2">Belongs to the glycosyl hydrolase 31 family.</text>
</comment>
<name>A0ABW3FJK7_9HYPH</name>
<gene>
    <name evidence="6" type="ORF">ACFQ14_07940</name>
</gene>
<dbReference type="InterPro" id="IPR000322">
    <property type="entry name" value="Glyco_hydro_31_TIM"/>
</dbReference>
<reference evidence="7" key="1">
    <citation type="journal article" date="2019" name="Int. J. Syst. Evol. Microbiol.">
        <title>The Global Catalogue of Microorganisms (GCM) 10K type strain sequencing project: providing services to taxonomists for standard genome sequencing and annotation.</title>
        <authorList>
            <consortium name="The Broad Institute Genomics Platform"/>
            <consortium name="The Broad Institute Genome Sequencing Center for Infectious Disease"/>
            <person name="Wu L."/>
            <person name="Ma J."/>
        </authorList>
    </citation>
    <scope>NUCLEOTIDE SEQUENCE [LARGE SCALE GENOMIC DNA]</scope>
    <source>
        <strain evidence="7">CCUG 60023</strain>
    </source>
</reference>
<protein>
    <submittedName>
        <fullName evidence="6">TIM-barrel domain-containing protein</fullName>
    </submittedName>
</protein>
<dbReference type="RefSeq" id="WP_377212189.1">
    <property type="nucleotide sequence ID" value="NZ_JBHTJV010000005.1"/>
</dbReference>
<evidence type="ECO:0000313" key="7">
    <source>
        <dbReference type="Proteomes" id="UP001597101"/>
    </source>
</evidence>
<dbReference type="CDD" id="cd14752">
    <property type="entry name" value="GH31_N"/>
    <property type="match status" value="1"/>
</dbReference>
<dbReference type="Pfam" id="PF01055">
    <property type="entry name" value="Glyco_hydro_31_2nd"/>
    <property type="match status" value="1"/>
</dbReference>
<dbReference type="InterPro" id="IPR048395">
    <property type="entry name" value="Glyco_hydro_31_C"/>
</dbReference>
<dbReference type="Pfam" id="PF13802">
    <property type="entry name" value="Gal_mutarotas_2"/>
    <property type="match status" value="1"/>
</dbReference>
<dbReference type="Gene3D" id="2.60.40.1180">
    <property type="entry name" value="Golgi alpha-mannosidase II"/>
    <property type="match status" value="1"/>
</dbReference>
<dbReference type="Gene3D" id="3.20.20.80">
    <property type="entry name" value="Glycosidases"/>
    <property type="match status" value="1"/>
</dbReference>
<keyword evidence="2" id="KW-0326">Glycosidase</keyword>
<dbReference type="PANTHER" id="PTHR22762">
    <property type="entry name" value="ALPHA-GLUCOSIDASE"/>
    <property type="match status" value="1"/>
</dbReference>
<dbReference type="CDD" id="cd06599">
    <property type="entry name" value="GH31_glycosidase_Aec37"/>
    <property type="match status" value="1"/>
</dbReference>
<dbReference type="SUPFAM" id="SSF74650">
    <property type="entry name" value="Galactose mutarotase-like"/>
    <property type="match status" value="1"/>
</dbReference>
<dbReference type="Proteomes" id="UP001597101">
    <property type="component" value="Unassembled WGS sequence"/>
</dbReference>
<feature type="domain" description="Glycosyl hydrolase family 31 C-terminal" evidence="5">
    <location>
        <begin position="593"/>
        <end position="686"/>
    </location>
</feature>
<dbReference type="Gene3D" id="2.60.40.1760">
    <property type="entry name" value="glycosyl hydrolase (family 31)"/>
    <property type="match status" value="1"/>
</dbReference>
<dbReference type="SUPFAM" id="SSF51445">
    <property type="entry name" value="(Trans)glycosidases"/>
    <property type="match status" value="1"/>
</dbReference>
<dbReference type="InterPro" id="IPR017853">
    <property type="entry name" value="GH"/>
</dbReference>
<dbReference type="Pfam" id="PF21365">
    <property type="entry name" value="Glyco_hydro_31_3rd"/>
    <property type="match status" value="1"/>
</dbReference>
<sequence>MGILHLTSDLVLDRNRLLGKLSEGFSLAIDGLETGVLRIAVVPADGLIVDRTWMIAPDGDVPLQGRDRLALDGFSCPAFEQMDGRYVCGDMAIGIEATPLRISVFQKIENAWRTVFEDRQNGAWHWFERRNKLKHFHALEPDTAHYGLGDKSGTLDRSGRRLRCLQSDALGYNAETSDPLYKHAPWLIVSHEVGSAGLLYDTMAEAVFDLGAEHSNYFERYRHVEMVERGCVLYALAGPRVRDVVPRLHRLTGMPAFASRWSMGFAFTSMHHADAPNAQEVILDFAREATARGLPLSAVHLGSGYTAGADGLRYVFNWNENRFPDRTAFFAEMKAMGLHTCANVKPVLLTGHKAFEEAAREGWFVKRDDGGPAIEMFWGGQGAQLDFTSSEATAWWSEGIKHQILGAGFDAVWNDNNEAELWDEAAWIDGFGSHLPGMESRPIHALLMMRASHAAMLEHAPNVRPYTISRAGPIGIARYGETWSGDNRTSWHTLKWNLRQGLSMSLSGFPLVGHDIGGFDGPPPDGELLVRWFQMMALHPRCVMNSWKADFDNIPNLPWMHEDVFPQIKAALELRYRFLPLIYSLAHDCHRTGHPIIAPTFYWFDDSECRADADTFMLGPNVLVAPVVEQGATSVDVYLPDCAEGWTMLDCRDGVTVGDTFKGGNTVEVAVRLDQLVIFARGGSVLPIALRWGAEPHDATKVNLFAVQSAVDGQWTSEIFIDDGLSPLGAQHSRLAVSCSWHEDKARLSVRELAQGLDRQLLTCDAEAVDWTNIPPTCRYTDA</sequence>
<dbReference type="InterPro" id="IPR011013">
    <property type="entry name" value="Gal_mutarotase_sf_dom"/>
</dbReference>
<keyword evidence="7" id="KW-1185">Reference proteome</keyword>